<dbReference type="Proteomes" id="UP001642483">
    <property type="component" value="Unassembled WGS sequence"/>
</dbReference>
<evidence type="ECO:0000256" key="4">
    <source>
        <dbReference type="SAM" id="MobiDB-lite"/>
    </source>
</evidence>
<dbReference type="SUPFAM" id="SSF48371">
    <property type="entry name" value="ARM repeat"/>
    <property type="match status" value="1"/>
</dbReference>
<evidence type="ECO:0000256" key="3">
    <source>
        <dbReference type="PROSITE-ProRule" id="PRU10141"/>
    </source>
</evidence>
<feature type="binding site" evidence="3">
    <location>
        <position position="51"/>
    </location>
    <ligand>
        <name>ATP</name>
        <dbReference type="ChEBI" id="CHEBI:30616"/>
    </ligand>
</feature>
<dbReference type="PROSITE" id="PS00107">
    <property type="entry name" value="PROTEIN_KINASE_ATP"/>
    <property type="match status" value="1"/>
</dbReference>
<dbReference type="SMART" id="SM00220">
    <property type="entry name" value="S_TKc"/>
    <property type="match status" value="1"/>
</dbReference>
<proteinExistence type="predicted"/>
<feature type="compositionally biased region" description="Polar residues" evidence="4">
    <location>
        <begin position="368"/>
        <end position="387"/>
    </location>
</feature>
<dbReference type="Gene3D" id="1.10.510.10">
    <property type="entry name" value="Transferase(Phosphotransferase) domain 1"/>
    <property type="match status" value="1"/>
</dbReference>
<accession>A0ABP0FQM6</accession>
<dbReference type="InterPro" id="IPR011009">
    <property type="entry name" value="Kinase-like_dom_sf"/>
</dbReference>
<dbReference type="SUPFAM" id="SSF56112">
    <property type="entry name" value="Protein kinase-like (PK-like)"/>
    <property type="match status" value="1"/>
</dbReference>
<dbReference type="InterPro" id="IPR011989">
    <property type="entry name" value="ARM-like"/>
</dbReference>
<reference evidence="6 7" key="1">
    <citation type="submission" date="2024-02" db="EMBL/GenBank/DDBJ databases">
        <authorList>
            <person name="Daric V."/>
            <person name="Darras S."/>
        </authorList>
    </citation>
    <scope>NUCLEOTIDE SEQUENCE [LARGE SCALE GENOMIC DNA]</scope>
</reference>
<protein>
    <recommendedName>
        <fullName evidence="5">Protein kinase domain-containing protein</fullName>
    </recommendedName>
</protein>
<evidence type="ECO:0000259" key="5">
    <source>
        <dbReference type="PROSITE" id="PS50011"/>
    </source>
</evidence>
<dbReference type="Gene3D" id="1.25.10.10">
    <property type="entry name" value="Leucine-rich Repeat Variant"/>
    <property type="match status" value="1"/>
</dbReference>
<dbReference type="PANTHER" id="PTHR46270:SF2">
    <property type="entry name" value="TIR DOMAIN-CONTAINING PROTEIN"/>
    <property type="match status" value="1"/>
</dbReference>
<dbReference type="PROSITE" id="PS50011">
    <property type="entry name" value="PROTEIN_KINASE_DOM"/>
    <property type="match status" value="1"/>
</dbReference>
<dbReference type="EMBL" id="CAWYQH010000090">
    <property type="protein sequence ID" value="CAK8681965.1"/>
    <property type="molecule type" value="Genomic_DNA"/>
</dbReference>
<keyword evidence="2 3" id="KW-0067">ATP-binding</keyword>
<comment type="caution">
    <text evidence="6">The sequence shown here is derived from an EMBL/GenBank/DDBJ whole genome shotgun (WGS) entry which is preliminary data.</text>
</comment>
<keyword evidence="1 3" id="KW-0547">Nucleotide-binding</keyword>
<dbReference type="InterPro" id="IPR017441">
    <property type="entry name" value="Protein_kinase_ATP_BS"/>
</dbReference>
<evidence type="ECO:0000313" key="6">
    <source>
        <dbReference type="EMBL" id="CAK8681965.1"/>
    </source>
</evidence>
<feature type="compositionally biased region" description="Basic and acidic residues" evidence="4">
    <location>
        <begin position="419"/>
        <end position="466"/>
    </location>
</feature>
<dbReference type="InterPro" id="IPR016024">
    <property type="entry name" value="ARM-type_fold"/>
</dbReference>
<dbReference type="Pfam" id="PF00069">
    <property type="entry name" value="Pkinase"/>
    <property type="match status" value="1"/>
</dbReference>
<evidence type="ECO:0000313" key="7">
    <source>
        <dbReference type="Proteomes" id="UP001642483"/>
    </source>
</evidence>
<sequence length="1184" mass="134430">MSLYIINIIIKLFKCDEIFCLTDDDEGDLGEGSYGKVRLGYHKRLGEIAIKCSEMKGGKQEKKLLEKRIKKEIGHLQQANHENIVRVYGWTHWPGAVAIIMEFLPAGNLKAILMDEDIVLGPLLRARFGAEIANGLAFIHNLFDDKRLLHGDIKPENILLTEDLHCKIGDFGAAQLSNYTGCTTSTGYKDSNSIQLTKLYSAPERLRNISIKVSPKHDTYSYGMTLHMILAREMLLDTGTPVQTFTERIIEGQRPSEESIQEYINKLEVEGLVSFADIIRFLKEQMTRCWQQDPADRPTMIDVKESLYSNLADYDFQLIRKQVNEALEGITICKKAVFKEGCVTVNHFRPPDFSQNDSLSPMHSTIENDATLKRSSSLTANTDTSIDSLDKTCTPANPSPAEKDEKSAEGFPDNNEVPPELHGDSYQSEEIKENSAPENASSDKKSSNDRECMSRSSEFPEDKLELNARQTSQRKDSPALSSKNDSITNVKDCFEYLRGCGLLENKWNNEVIETVGTKLGNLCRFVIPNISKLLRNKVADEVLRCNAPPLFHQYFKLLIEDGNVYPTDSSKCALLKYLKQTIRSLSQFSPAFCVQCGKEGLITLMAVHLRHVQSCSGLETEEKELVEQTCIEILFNSAKTPECLMHVKVLNIFEIMSPFRKEMDKETDLKRKPILTFSAFLLSLVTEKEQIPLLKVHRSLIGYIISVISKCIVNEEKYIQLEKSFISVLEMCEGLARLTRCTENARTILDVSESMKFITSLLKSEKGSYREVSLQIVDNISGSEENKGKISEQVELIKILKTISIKDPVENMRTMAKELCDILMCIEKDIGLNEEDKLPGDDRRNTRAKSYHDIVTIDEAKADVGSCLEYLQSCDWLETEWNKNMTDAAEKRLKKLLTYTDPSFSELFRKEIAYEVLREDAMSLFMRYFRTKVQDGNLYPRDSITCQFLEDFKQIVWNLADASAAFCVESCKKGLVPLIAVHFRHVQSVSWLSSEKKVKVSRTCLGILYNCARRPESLTHEKMLNIVNIPSQFRNEMAIEPRKEIMESLTFFAFLLSYLALEHQMHLLSVHQSLIKYIFDIIDEGLKNDERFEFESGAVSTLSEICDGLGQLARNKDNAANIVNLPGSMKRITSVLKSGNQKTKKSGLQLLYNLCLLNENTEEIRKQTGLIDLLRKILMKESVA</sequence>
<name>A0ABP0FQM6_CLALP</name>
<dbReference type="InterPro" id="IPR008271">
    <property type="entry name" value="Ser/Thr_kinase_AS"/>
</dbReference>
<organism evidence="6 7">
    <name type="scientific">Clavelina lepadiformis</name>
    <name type="common">Light-bulb sea squirt</name>
    <name type="synonym">Ascidia lepadiformis</name>
    <dbReference type="NCBI Taxonomy" id="159417"/>
    <lineage>
        <taxon>Eukaryota</taxon>
        <taxon>Metazoa</taxon>
        <taxon>Chordata</taxon>
        <taxon>Tunicata</taxon>
        <taxon>Ascidiacea</taxon>
        <taxon>Aplousobranchia</taxon>
        <taxon>Clavelinidae</taxon>
        <taxon>Clavelina</taxon>
    </lineage>
</organism>
<dbReference type="PANTHER" id="PTHR46270">
    <property type="entry name" value="ARMADILLO-TYPE FOLD-RELATED"/>
    <property type="match status" value="1"/>
</dbReference>
<evidence type="ECO:0000256" key="1">
    <source>
        <dbReference type="ARBA" id="ARBA00022741"/>
    </source>
</evidence>
<evidence type="ECO:0000256" key="2">
    <source>
        <dbReference type="ARBA" id="ARBA00022840"/>
    </source>
</evidence>
<feature type="region of interest" description="Disordered" evidence="4">
    <location>
        <begin position="368"/>
        <end position="483"/>
    </location>
</feature>
<dbReference type="InterPro" id="IPR000719">
    <property type="entry name" value="Prot_kinase_dom"/>
</dbReference>
<dbReference type="PROSITE" id="PS00108">
    <property type="entry name" value="PROTEIN_KINASE_ST"/>
    <property type="match status" value="1"/>
</dbReference>
<keyword evidence="7" id="KW-1185">Reference proteome</keyword>
<feature type="domain" description="Protein kinase" evidence="5">
    <location>
        <begin position="23"/>
        <end position="311"/>
    </location>
</feature>
<gene>
    <name evidence="6" type="ORF">CVLEPA_LOCUS12189</name>
</gene>